<dbReference type="eggNOG" id="KOG0674">
    <property type="taxonomic scope" value="Eukaryota"/>
</dbReference>
<dbReference type="SUPFAM" id="SSF49899">
    <property type="entry name" value="Concanavalin A-like lectins/glucanases"/>
    <property type="match status" value="1"/>
</dbReference>
<sequence length="113" mass="12679">MFFAISSEFPEFSYKDKTLVFLLFVKHQQMLDCDVGCMRLLGDNVDQKKFGGECVRHLTVGLMADHTSRSQASASQRNVFQRFVFGLRNAGKSALLNALMEGPFSDKCTSTVE</sequence>
<evidence type="ECO:0000313" key="2">
    <source>
        <dbReference type="Proteomes" id="UP000017836"/>
    </source>
</evidence>
<accession>W1NZP9</accession>
<organism evidence="1 2">
    <name type="scientific">Amborella trichopoda</name>
    <dbReference type="NCBI Taxonomy" id="13333"/>
    <lineage>
        <taxon>Eukaryota</taxon>
        <taxon>Viridiplantae</taxon>
        <taxon>Streptophyta</taxon>
        <taxon>Embryophyta</taxon>
        <taxon>Tracheophyta</taxon>
        <taxon>Spermatophyta</taxon>
        <taxon>Magnoliopsida</taxon>
        <taxon>Amborellales</taxon>
        <taxon>Amborellaceae</taxon>
        <taxon>Amborella</taxon>
    </lineage>
</organism>
<dbReference type="Proteomes" id="UP000017836">
    <property type="component" value="Unassembled WGS sequence"/>
</dbReference>
<protein>
    <submittedName>
        <fullName evidence="1">Uncharacterized protein</fullName>
    </submittedName>
</protein>
<dbReference type="EMBL" id="KI394358">
    <property type="protein sequence ID" value="ERN03087.1"/>
    <property type="molecule type" value="Genomic_DNA"/>
</dbReference>
<dbReference type="Gene3D" id="2.60.120.200">
    <property type="match status" value="1"/>
</dbReference>
<keyword evidence="2" id="KW-1185">Reference proteome</keyword>
<dbReference type="STRING" id="13333.W1NZP9"/>
<reference evidence="2" key="1">
    <citation type="journal article" date="2013" name="Science">
        <title>The Amborella genome and the evolution of flowering plants.</title>
        <authorList>
            <consortium name="Amborella Genome Project"/>
        </authorList>
    </citation>
    <scope>NUCLEOTIDE SEQUENCE [LARGE SCALE GENOMIC DNA]</scope>
</reference>
<name>W1NZP9_AMBTC</name>
<proteinExistence type="predicted"/>
<dbReference type="InterPro" id="IPR027417">
    <property type="entry name" value="P-loop_NTPase"/>
</dbReference>
<gene>
    <name evidence="1" type="ORF">AMTR_s00003p00023190</name>
</gene>
<dbReference type="SUPFAM" id="SSF52540">
    <property type="entry name" value="P-loop containing nucleoside triphosphate hydrolases"/>
    <property type="match status" value="1"/>
</dbReference>
<dbReference type="HOGENOM" id="CLU_2136818_0_0_1"/>
<evidence type="ECO:0000313" key="1">
    <source>
        <dbReference type="EMBL" id="ERN03087.1"/>
    </source>
</evidence>
<dbReference type="AlphaFoldDB" id="W1NZP9"/>
<dbReference type="Gene3D" id="3.40.50.300">
    <property type="entry name" value="P-loop containing nucleotide triphosphate hydrolases"/>
    <property type="match status" value="1"/>
</dbReference>
<dbReference type="InterPro" id="IPR013320">
    <property type="entry name" value="ConA-like_dom_sf"/>
</dbReference>
<dbReference type="Gramene" id="ERN03087">
    <property type="protein sequence ID" value="ERN03087"/>
    <property type="gene ID" value="AMTR_s00003p00023190"/>
</dbReference>